<dbReference type="EMBL" id="JAUEPU010000048">
    <property type="protein sequence ID" value="KAK0485594.1"/>
    <property type="molecule type" value="Genomic_DNA"/>
</dbReference>
<gene>
    <name evidence="1" type="ORF">EDD18DRAFT_1195126</name>
</gene>
<protein>
    <submittedName>
        <fullName evidence="1">Uncharacterized protein</fullName>
    </submittedName>
</protein>
<evidence type="ECO:0000313" key="2">
    <source>
        <dbReference type="Proteomes" id="UP001175228"/>
    </source>
</evidence>
<proteinExistence type="predicted"/>
<dbReference type="Proteomes" id="UP001175228">
    <property type="component" value="Unassembled WGS sequence"/>
</dbReference>
<evidence type="ECO:0000313" key="1">
    <source>
        <dbReference type="EMBL" id="KAK0485594.1"/>
    </source>
</evidence>
<accession>A0AA39UJN0</accession>
<organism evidence="1 2">
    <name type="scientific">Armillaria luteobubalina</name>
    <dbReference type="NCBI Taxonomy" id="153913"/>
    <lineage>
        <taxon>Eukaryota</taxon>
        <taxon>Fungi</taxon>
        <taxon>Dikarya</taxon>
        <taxon>Basidiomycota</taxon>
        <taxon>Agaricomycotina</taxon>
        <taxon>Agaricomycetes</taxon>
        <taxon>Agaricomycetidae</taxon>
        <taxon>Agaricales</taxon>
        <taxon>Marasmiineae</taxon>
        <taxon>Physalacriaceae</taxon>
        <taxon>Armillaria</taxon>
    </lineage>
</organism>
<reference evidence="1" key="1">
    <citation type="submission" date="2023-06" db="EMBL/GenBank/DDBJ databases">
        <authorList>
            <consortium name="Lawrence Berkeley National Laboratory"/>
            <person name="Ahrendt S."/>
            <person name="Sahu N."/>
            <person name="Indic B."/>
            <person name="Wong-Bajracharya J."/>
            <person name="Merenyi Z."/>
            <person name="Ke H.-M."/>
            <person name="Monk M."/>
            <person name="Kocsube S."/>
            <person name="Drula E."/>
            <person name="Lipzen A."/>
            <person name="Balint B."/>
            <person name="Henrissat B."/>
            <person name="Andreopoulos B."/>
            <person name="Martin F.M."/>
            <person name="Harder C.B."/>
            <person name="Rigling D."/>
            <person name="Ford K.L."/>
            <person name="Foster G.D."/>
            <person name="Pangilinan J."/>
            <person name="Papanicolaou A."/>
            <person name="Barry K."/>
            <person name="LaButti K."/>
            <person name="Viragh M."/>
            <person name="Koriabine M."/>
            <person name="Yan M."/>
            <person name="Riley R."/>
            <person name="Champramary S."/>
            <person name="Plett K.L."/>
            <person name="Tsai I.J."/>
            <person name="Slot J."/>
            <person name="Sipos G."/>
            <person name="Plett J."/>
            <person name="Nagy L.G."/>
            <person name="Grigoriev I.V."/>
        </authorList>
    </citation>
    <scope>NUCLEOTIDE SEQUENCE</scope>
    <source>
        <strain evidence="1">HWK02</strain>
    </source>
</reference>
<sequence>MARTLVLVYTQGIPWSFSWATTSIPLGALRKEEADMDDVRGGSGRFGTGWARGLKICIKIWRGSCSGSTSNTGIQRRAIILAYTSTCTYIHRFLAYIAHYRILQ</sequence>
<comment type="caution">
    <text evidence="1">The sequence shown here is derived from an EMBL/GenBank/DDBJ whole genome shotgun (WGS) entry which is preliminary data.</text>
</comment>
<name>A0AA39UJN0_9AGAR</name>
<keyword evidence="2" id="KW-1185">Reference proteome</keyword>
<dbReference type="AlphaFoldDB" id="A0AA39UJN0"/>